<gene>
    <name evidence="2" type="ORF">AK812_SmicGene33949</name>
</gene>
<proteinExistence type="predicted"/>
<feature type="region of interest" description="Disordered" evidence="1">
    <location>
        <begin position="1"/>
        <end position="21"/>
    </location>
</feature>
<protein>
    <submittedName>
        <fullName evidence="2">Uncharacterized protein</fullName>
    </submittedName>
</protein>
<accession>A0A1Q9CQ88</accession>
<evidence type="ECO:0000313" key="2">
    <source>
        <dbReference type="EMBL" id="OLP85083.1"/>
    </source>
</evidence>
<name>A0A1Q9CQ88_SYMMI</name>
<sequence length="224" mass="24519">MSGPLGGHQGYTKTFGPAGRGKKRFVTKGFKLPVRNGICKAVRAEAIVDFGFEWLGSYVIIKYKLGHETFIEYEGKIVDKRVGSEDKESYVELKDCLTLNPDGKILAIDKLKRLTDSFIEECRFAEKRETTPQVEVTPDGEASQADPEASEEAAAGMLMPGMMPMMPGMMMPPMMMPPGLMPGVMPMMPGVMPMMPMMIPGMAVGQADQGAQGSARSRSRSRSR</sequence>
<dbReference type="Proteomes" id="UP000186817">
    <property type="component" value="Unassembled WGS sequence"/>
</dbReference>
<keyword evidence="3" id="KW-1185">Reference proteome</keyword>
<dbReference type="EMBL" id="LSRX01000997">
    <property type="protein sequence ID" value="OLP85083.1"/>
    <property type="molecule type" value="Genomic_DNA"/>
</dbReference>
<dbReference type="AlphaFoldDB" id="A0A1Q9CQ88"/>
<reference evidence="2 3" key="1">
    <citation type="submission" date="2016-02" db="EMBL/GenBank/DDBJ databases">
        <title>Genome analysis of coral dinoflagellate symbionts highlights evolutionary adaptations to a symbiotic lifestyle.</title>
        <authorList>
            <person name="Aranda M."/>
            <person name="Li Y."/>
            <person name="Liew Y.J."/>
            <person name="Baumgarten S."/>
            <person name="Simakov O."/>
            <person name="Wilson M."/>
            <person name="Piel J."/>
            <person name="Ashoor H."/>
            <person name="Bougouffa S."/>
            <person name="Bajic V.B."/>
            <person name="Ryu T."/>
            <person name="Ravasi T."/>
            <person name="Bayer T."/>
            <person name="Micklem G."/>
            <person name="Kim H."/>
            <person name="Bhak J."/>
            <person name="Lajeunesse T.C."/>
            <person name="Voolstra C.R."/>
        </authorList>
    </citation>
    <scope>NUCLEOTIDE SEQUENCE [LARGE SCALE GENOMIC DNA]</scope>
    <source>
        <strain evidence="2 3">CCMP2467</strain>
    </source>
</reference>
<feature type="region of interest" description="Disordered" evidence="1">
    <location>
        <begin position="205"/>
        <end position="224"/>
    </location>
</feature>
<feature type="region of interest" description="Disordered" evidence="1">
    <location>
        <begin position="128"/>
        <end position="151"/>
    </location>
</feature>
<organism evidence="2 3">
    <name type="scientific">Symbiodinium microadriaticum</name>
    <name type="common">Dinoflagellate</name>
    <name type="synonym">Zooxanthella microadriatica</name>
    <dbReference type="NCBI Taxonomy" id="2951"/>
    <lineage>
        <taxon>Eukaryota</taxon>
        <taxon>Sar</taxon>
        <taxon>Alveolata</taxon>
        <taxon>Dinophyceae</taxon>
        <taxon>Suessiales</taxon>
        <taxon>Symbiodiniaceae</taxon>
        <taxon>Symbiodinium</taxon>
    </lineage>
</organism>
<evidence type="ECO:0000313" key="3">
    <source>
        <dbReference type="Proteomes" id="UP000186817"/>
    </source>
</evidence>
<comment type="caution">
    <text evidence="2">The sequence shown here is derived from an EMBL/GenBank/DDBJ whole genome shotgun (WGS) entry which is preliminary data.</text>
</comment>
<dbReference type="OrthoDB" id="439341at2759"/>
<dbReference type="OMA" id="GVMPMMP"/>
<evidence type="ECO:0000256" key="1">
    <source>
        <dbReference type="SAM" id="MobiDB-lite"/>
    </source>
</evidence>